<keyword evidence="3 4" id="KW-0648">Protein biosynthesis</keyword>
<feature type="domain" description="Prokaryotic-type class I peptide chain release factors" evidence="6">
    <location>
        <begin position="244"/>
        <end position="260"/>
    </location>
</feature>
<proteinExistence type="inferred from homology"/>
<protein>
    <recommendedName>
        <fullName evidence="4 5">Peptide chain release factor 2</fullName>
        <shortName evidence="4">RF-2</shortName>
    </recommendedName>
</protein>
<evidence type="ECO:0000256" key="1">
    <source>
        <dbReference type="ARBA" id="ARBA00010835"/>
    </source>
</evidence>
<dbReference type="Proteomes" id="UP000324707">
    <property type="component" value="Unassembled WGS sequence"/>
</dbReference>
<dbReference type="InterPro" id="IPR005139">
    <property type="entry name" value="PCRF"/>
</dbReference>
<dbReference type="InterPro" id="IPR045853">
    <property type="entry name" value="Pep_chain_release_fac_I_sf"/>
</dbReference>
<comment type="similarity">
    <text evidence="1 4">Belongs to the prokaryotic/mitochondrial release factor family.</text>
</comment>
<dbReference type="FunFam" id="3.30.160.20:FF:000010">
    <property type="entry name" value="Peptide chain release factor 2"/>
    <property type="match status" value="1"/>
</dbReference>
<dbReference type="InterPro" id="IPR004374">
    <property type="entry name" value="PrfB"/>
</dbReference>
<dbReference type="Gene3D" id="3.30.160.20">
    <property type="match status" value="1"/>
</dbReference>
<dbReference type="PANTHER" id="PTHR43116:SF3">
    <property type="entry name" value="CLASS I PEPTIDE CHAIN RELEASE FACTOR"/>
    <property type="match status" value="1"/>
</dbReference>
<dbReference type="Gene3D" id="3.30.70.1660">
    <property type="match status" value="1"/>
</dbReference>
<accession>A0A5C8ECA5</accession>
<dbReference type="Pfam" id="PF03462">
    <property type="entry name" value="PCRF"/>
    <property type="match status" value="1"/>
</dbReference>
<dbReference type="SMART" id="SM00937">
    <property type="entry name" value="PCRF"/>
    <property type="match status" value="1"/>
</dbReference>
<comment type="subcellular location">
    <subcellularLocation>
        <location evidence="4">Cytoplasm</location>
    </subcellularLocation>
</comment>
<dbReference type="Gene3D" id="1.20.58.410">
    <property type="entry name" value="Release factor"/>
    <property type="match status" value="1"/>
</dbReference>
<dbReference type="HAMAP" id="MF_00094">
    <property type="entry name" value="Rel_fac_2"/>
    <property type="match status" value="1"/>
</dbReference>
<evidence type="ECO:0000256" key="4">
    <source>
        <dbReference type="HAMAP-Rule" id="MF_00094"/>
    </source>
</evidence>
<dbReference type="GO" id="GO:0016149">
    <property type="term" value="F:translation release factor activity, codon specific"/>
    <property type="evidence" value="ECO:0007669"/>
    <property type="project" value="UniProtKB-UniRule"/>
</dbReference>
<keyword evidence="2 4" id="KW-0488">Methylation</keyword>
<dbReference type="NCBIfam" id="TIGR00020">
    <property type="entry name" value="prfB"/>
    <property type="match status" value="1"/>
</dbReference>
<keyword evidence="4" id="KW-0963">Cytoplasm</keyword>
<evidence type="ECO:0000256" key="5">
    <source>
        <dbReference type="NCBIfam" id="TIGR00020"/>
    </source>
</evidence>
<name>A0A5C8ECA5_9SPIR</name>
<dbReference type="InterPro" id="IPR000352">
    <property type="entry name" value="Pep_chain_release_fac_I"/>
</dbReference>
<dbReference type="PROSITE" id="PS00745">
    <property type="entry name" value="RF_PROK_I"/>
    <property type="match status" value="1"/>
</dbReference>
<dbReference type="GO" id="GO:0005737">
    <property type="term" value="C:cytoplasm"/>
    <property type="evidence" value="ECO:0007669"/>
    <property type="project" value="UniProtKB-SubCell"/>
</dbReference>
<dbReference type="Pfam" id="PF00472">
    <property type="entry name" value="RF-1"/>
    <property type="match status" value="1"/>
</dbReference>
<evidence type="ECO:0000313" key="7">
    <source>
        <dbReference type="EMBL" id="TXJ33630.1"/>
    </source>
</evidence>
<evidence type="ECO:0000256" key="2">
    <source>
        <dbReference type="ARBA" id="ARBA00022481"/>
    </source>
</evidence>
<evidence type="ECO:0000259" key="6">
    <source>
        <dbReference type="PROSITE" id="PS00745"/>
    </source>
</evidence>
<comment type="function">
    <text evidence="4">Peptide chain release factor 2 directs the termination of translation in response to the peptide chain termination codons UGA and UAA.</text>
</comment>
<dbReference type="AlphaFoldDB" id="A0A5C8ECA5"/>
<evidence type="ECO:0000313" key="8">
    <source>
        <dbReference type="Proteomes" id="UP000324707"/>
    </source>
</evidence>
<dbReference type="SUPFAM" id="SSF75620">
    <property type="entry name" value="Release factor"/>
    <property type="match status" value="1"/>
</dbReference>
<dbReference type="EMBL" id="SAXX01000011">
    <property type="protein sequence ID" value="TXJ33630.1"/>
    <property type="molecule type" value="Genomic_DNA"/>
</dbReference>
<feature type="modified residue" description="N5-methylglutamine" evidence="4">
    <location>
        <position position="251"/>
    </location>
</feature>
<organism evidence="7 8">
    <name type="scientific">Brachyspira aalborgi</name>
    <dbReference type="NCBI Taxonomy" id="29522"/>
    <lineage>
        <taxon>Bacteria</taxon>
        <taxon>Pseudomonadati</taxon>
        <taxon>Spirochaetota</taxon>
        <taxon>Spirochaetia</taxon>
        <taxon>Brachyspirales</taxon>
        <taxon>Brachyspiraceae</taxon>
        <taxon>Brachyspira</taxon>
    </lineage>
</organism>
<gene>
    <name evidence="4 7" type="primary">prfB</name>
    <name evidence="7" type="ORF">EPJ69_04425</name>
</gene>
<dbReference type="RefSeq" id="WP_147736344.1">
    <property type="nucleotide sequence ID" value="NZ_SAXX01000011.1"/>
</dbReference>
<evidence type="ECO:0000256" key="3">
    <source>
        <dbReference type="ARBA" id="ARBA00022917"/>
    </source>
</evidence>
<comment type="caution">
    <text evidence="7">The sequence shown here is derived from an EMBL/GenBank/DDBJ whole genome shotgun (WGS) entry which is preliminary data.</text>
</comment>
<comment type="PTM">
    <text evidence="4">Methylated by PrmC. Methylation increases the termination efficiency of RF2.</text>
</comment>
<sequence length="367" mass="42018">MTLSEIKNIVSNIKEQAKILRGYLDPESIYKRVKEIDEISAKDDFWSDNISAQKLMKERMLLLDKIEPVDNLIKNSNNIYELTELAISSNDNEMETELESECLELQKVFEELETKNLFSGEFDSKNAYLTLNAGAGGTESCDWASMLSRMYVRFCERHGWTVETTDELPGDEAGIKQISFYIQGLYAYGYLRSEIGVHRLVRISPFDANAKRHTSFVAVSVMPDIDEDIEVDINQADLRIDTYRASGAGGQHVNKTSSAIRITHIPTNIVVQCQAERSQHNNKDMAMKMLKAKLYQLEKEKLDKEKQKIAGEKTDIAWGNQIRSYVFQPYQLVKDLRTGYEIGNMNSVMDGNIDEFISAYLKWKIKK</sequence>
<reference evidence="7 8" key="1">
    <citation type="journal article" date="1992" name="Lakartidningen">
        <title>[Penicillin V and not amoxicillin is the first choice preparation in acute otitis].</title>
        <authorList>
            <person name="Kamme C."/>
            <person name="Lundgren K."/>
            <person name="Prellner K."/>
        </authorList>
    </citation>
    <scope>NUCLEOTIDE SEQUENCE [LARGE SCALE GENOMIC DNA]</scope>
    <source>
        <strain evidence="7 8">PC5538III-lc</strain>
    </source>
</reference>
<dbReference type="PANTHER" id="PTHR43116">
    <property type="entry name" value="PEPTIDE CHAIN RELEASE FACTOR 2"/>
    <property type="match status" value="1"/>
</dbReference>